<dbReference type="Proteomes" id="UP000005433">
    <property type="component" value="Segment"/>
</dbReference>
<dbReference type="RefSeq" id="YP_005087015.1">
    <property type="nucleotide sequence ID" value="NC_016650.1"/>
</dbReference>
<name>G9FHP9_9CAUD</name>
<accession>G9FHP9</accession>
<sequence length="48" mass="5492">MECEWFLLCQNEARFTIDHPLMGGVMACERCRDKYLRLGGNASKVDAL</sequence>
<proteinExistence type="predicted"/>
<dbReference type="GeneID" id="11541214"/>
<dbReference type="KEGG" id="vg:11541214"/>
<dbReference type="EMBL" id="JN116826">
    <property type="protein sequence ID" value="AEV52137.1"/>
    <property type="molecule type" value="Genomic_DNA"/>
</dbReference>
<organism evidence="1 2">
    <name type="scientific">Rhodococcus phage RGL3</name>
    <dbReference type="NCBI Taxonomy" id="2922221"/>
    <lineage>
        <taxon>Viruses</taxon>
        <taxon>Duplodnaviria</taxon>
        <taxon>Heunggongvirae</taxon>
        <taxon>Uroviricota</taxon>
        <taxon>Caudoviricetes</taxon>
        <taxon>Rerduovirus</taxon>
        <taxon>Rerduovirus RGL3</taxon>
    </lineage>
</organism>
<reference evidence="1 2" key="1">
    <citation type="journal article" date="2013" name="Arch. Virol.">
        <title>Characterization and whole genome sequences of the Rhodococcus bacteriophages RGL3 and RER2.</title>
        <authorList>
            <person name="Petrovski S."/>
            <person name="Seviour R.J."/>
            <person name="Tillett D."/>
        </authorList>
    </citation>
    <scope>NUCLEOTIDE SEQUENCE [LARGE SCALE GENOMIC DNA]</scope>
</reference>
<dbReference type="OrthoDB" id="29342at10239"/>
<evidence type="ECO:0000313" key="2">
    <source>
        <dbReference type="Proteomes" id="UP000005433"/>
    </source>
</evidence>
<evidence type="ECO:0000313" key="1">
    <source>
        <dbReference type="EMBL" id="AEV52137.1"/>
    </source>
</evidence>
<protein>
    <submittedName>
        <fullName evidence="1">Uncharacterized protein</fullName>
    </submittedName>
</protein>
<keyword evidence="2" id="KW-1185">Reference proteome</keyword>